<comment type="caution">
    <text evidence="2">The sequence shown here is derived from an EMBL/GenBank/DDBJ whole genome shotgun (WGS) entry which is preliminary data.</text>
</comment>
<dbReference type="AlphaFoldDB" id="A0A9W8PFC6"/>
<feature type="region of interest" description="Disordered" evidence="1">
    <location>
        <begin position="48"/>
        <end position="90"/>
    </location>
</feature>
<dbReference type="PANTHER" id="PTHR35391">
    <property type="entry name" value="C2H2-TYPE DOMAIN-CONTAINING PROTEIN-RELATED"/>
    <property type="match status" value="1"/>
</dbReference>
<organism evidence="2 3">
    <name type="scientific">Fusarium irregulare</name>
    <dbReference type="NCBI Taxonomy" id="2494466"/>
    <lineage>
        <taxon>Eukaryota</taxon>
        <taxon>Fungi</taxon>
        <taxon>Dikarya</taxon>
        <taxon>Ascomycota</taxon>
        <taxon>Pezizomycotina</taxon>
        <taxon>Sordariomycetes</taxon>
        <taxon>Hypocreomycetidae</taxon>
        <taxon>Hypocreales</taxon>
        <taxon>Nectriaceae</taxon>
        <taxon>Fusarium</taxon>
        <taxon>Fusarium incarnatum-equiseti species complex</taxon>
    </lineage>
</organism>
<feature type="compositionally biased region" description="Acidic residues" evidence="1">
    <location>
        <begin position="72"/>
        <end position="85"/>
    </location>
</feature>
<dbReference type="EMBL" id="JAPDHF010000025">
    <property type="protein sequence ID" value="KAJ4004061.1"/>
    <property type="molecule type" value="Genomic_DNA"/>
</dbReference>
<feature type="compositionally biased region" description="Basic residues" evidence="1">
    <location>
        <begin position="48"/>
        <end position="57"/>
    </location>
</feature>
<evidence type="ECO:0000313" key="2">
    <source>
        <dbReference type="EMBL" id="KAJ4004061.1"/>
    </source>
</evidence>
<keyword evidence="3" id="KW-1185">Reference proteome</keyword>
<gene>
    <name evidence="2" type="ORF">NW766_011917</name>
</gene>
<sequence>MDVYEPPNVSLDYRLRFSPTAVDIIHKLLDLICDTLLSLKPIDHRTRRIPANKRPRLSVHSDPGARRPTEDYPSDSDSDNDPEEENISKITETIGGTITRLFRLSNAVRKSAKANRARNIERHTKDEETNKAIEEIRLYTKCYIEFRLPEAPEALRSALIEANAMRLRRLYYQQSHQKRISLRPSSTGIMFPKSAESTLTEVLRAESDPGNNKLSFPPMPPTQRCPYCGVIIEFKNVPDLSLWQ</sequence>
<name>A0A9W8PFC6_9HYPO</name>
<evidence type="ECO:0000256" key="1">
    <source>
        <dbReference type="SAM" id="MobiDB-lite"/>
    </source>
</evidence>
<dbReference type="PANTHER" id="PTHR35391:SF5">
    <property type="entry name" value="DUF6590 DOMAIN-CONTAINING PROTEIN"/>
    <property type="match status" value="1"/>
</dbReference>
<reference evidence="2" key="1">
    <citation type="submission" date="2022-10" db="EMBL/GenBank/DDBJ databases">
        <title>Fusarium specimens isolated from Avocado Roots.</title>
        <authorList>
            <person name="Stajich J."/>
            <person name="Roper C."/>
            <person name="Heimlech-Rivalta G."/>
        </authorList>
    </citation>
    <scope>NUCLEOTIDE SEQUENCE</scope>
    <source>
        <strain evidence="2">CF00143</strain>
    </source>
</reference>
<accession>A0A9W8PFC6</accession>
<protein>
    <submittedName>
        <fullName evidence="2">Uncharacterized protein</fullName>
    </submittedName>
</protein>
<proteinExistence type="predicted"/>
<evidence type="ECO:0000313" key="3">
    <source>
        <dbReference type="Proteomes" id="UP001152130"/>
    </source>
</evidence>
<dbReference type="Proteomes" id="UP001152130">
    <property type="component" value="Unassembled WGS sequence"/>
</dbReference>